<dbReference type="Gene3D" id="3.40.50.620">
    <property type="entry name" value="HUPs"/>
    <property type="match status" value="1"/>
</dbReference>
<dbReference type="NCBIfam" id="TIGR00552">
    <property type="entry name" value="nadE"/>
    <property type="match status" value="1"/>
</dbReference>
<evidence type="ECO:0000313" key="12">
    <source>
        <dbReference type="Proteomes" id="UP000245535"/>
    </source>
</evidence>
<dbReference type="PANTHER" id="PTHR23090">
    <property type="entry name" value="NH 3 /GLUTAMINE-DEPENDENT NAD + SYNTHETASE"/>
    <property type="match status" value="1"/>
</dbReference>
<evidence type="ECO:0000256" key="9">
    <source>
        <dbReference type="RuleBase" id="RU003811"/>
    </source>
</evidence>
<evidence type="ECO:0000256" key="3">
    <source>
        <dbReference type="ARBA" id="ARBA00022598"/>
    </source>
</evidence>
<dbReference type="PROSITE" id="PS50263">
    <property type="entry name" value="CN_HYDROLASE"/>
    <property type="match status" value="1"/>
</dbReference>
<keyword evidence="6 7" id="KW-0520">NAD</keyword>
<evidence type="ECO:0000259" key="10">
    <source>
        <dbReference type="PROSITE" id="PS50263"/>
    </source>
</evidence>
<keyword evidence="3 7" id="KW-0436">Ligase</keyword>
<dbReference type="GO" id="GO:0004359">
    <property type="term" value="F:glutaminase activity"/>
    <property type="evidence" value="ECO:0007669"/>
    <property type="project" value="InterPro"/>
</dbReference>
<dbReference type="GO" id="GO:0005737">
    <property type="term" value="C:cytoplasm"/>
    <property type="evidence" value="ECO:0007669"/>
    <property type="project" value="InterPro"/>
</dbReference>
<dbReference type="OrthoDB" id="9803818at2"/>
<evidence type="ECO:0000256" key="5">
    <source>
        <dbReference type="ARBA" id="ARBA00022840"/>
    </source>
</evidence>
<feature type="active site" description="Nucleophile; for glutaminase activity" evidence="7">
    <location>
        <position position="172"/>
    </location>
</feature>
<feature type="active site" description="For glutaminase activity" evidence="7">
    <location>
        <position position="111"/>
    </location>
</feature>
<feature type="binding site" evidence="7">
    <location>
        <position position="493"/>
    </location>
    <ligand>
        <name>ATP</name>
        <dbReference type="ChEBI" id="CHEBI:30616"/>
    </ligand>
</feature>
<dbReference type="SUPFAM" id="SSF52402">
    <property type="entry name" value="Adenine nucleotide alpha hydrolases-like"/>
    <property type="match status" value="1"/>
</dbReference>
<accession>A0A315ZGK6</accession>
<reference evidence="11 12" key="1">
    <citation type="submission" date="2018-03" db="EMBL/GenBank/DDBJ databases">
        <title>Genomic Encyclopedia of Archaeal and Bacterial Type Strains, Phase II (KMG-II): from individual species to whole genera.</title>
        <authorList>
            <person name="Goeker M."/>
        </authorList>
    </citation>
    <scope>NUCLEOTIDE SEQUENCE [LARGE SCALE GENOMIC DNA]</scope>
    <source>
        <strain evidence="11 12">DSM 28229</strain>
    </source>
</reference>
<organism evidence="11 12">
    <name type="scientific">Sediminitomix flava</name>
    <dbReference type="NCBI Taxonomy" id="379075"/>
    <lineage>
        <taxon>Bacteria</taxon>
        <taxon>Pseudomonadati</taxon>
        <taxon>Bacteroidota</taxon>
        <taxon>Cytophagia</taxon>
        <taxon>Cytophagales</taxon>
        <taxon>Flammeovirgaceae</taxon>
        <taxon>Sediminitomix</taxon>
    </lineage>
</organism>
<name>A0A315ZGK6_SEDFL</name>
<dbReference type="CDD" id="cd07570">
    <property type="entry name" value="GAT_Gln-NAD-synth"/>
    <property type="match status" value="1"/>
</dbReference>
<dbReference type="InterPro" id="IPR003694">
    <property type="entry name" value="NAD_synthase"/>
</dbReference>
<dbReference type="Pfam" id="PF00795">
    <property type="entry name" value="CN_hydrolase"/>
    <property type="match status" value="1"/>
</dbReference>
<feature type="binding site" evidence="7">
    <location>
        <position position="205"/>
    </location>
    <ligand>
        <name>L-glutamine</name>
        <dbReference type="ChEBI" id="CHEBI:58359"/>
    </ligand>
</feature>
<feature type="binding site" evidence="7">
    <location>
        <position position="627"/>
    </location>
    <ligand>
        <name>deamido-NAD(+)</name>
        <dbReference type="ChEBI" id="CHEBI:58437"/>
        <note>ligand shared between two neighboring subunits</note>
    </ligand>
</feature>
<dbReference type="SUPFAM" id="SSF56317">
    <property type="entry name" value="Carbon-nitrogen hydrolase"/>
    <property type="match status" value="1"/>
</dbReference>
<dbReference type="Pfam" id="PF02540">
    <property type="entry name" value="NAD_synthase"/>
    <property type="match status" value="1"/>
</dbReference>
<dbReference type="RefSeq" id="WP_109615767.1">
    <property type="nucleotide sequence ID" value="NZ_QGDO01000001.1"/>
</dbReference>
<comment type="function">
    <text evidence="7">Catalyzes the ATP-dependent amidation of deamido-NAD to form NAD. Uses L-glutamine as a nitrogen source.</text>
</comment>
<dbReference type="InterPro" id="IPR036526">
    <property type="entry name" value="C-N_Hydrolase_sf"/>
</dbReference>
<dbReference type="EC" id="6.3.5.1" evidence="7 8"/>
<dbReference type="PANTHER" id="PTHR23090:SF9">
    <property type="entry name" value="GLUTAMINE-DEPENDENT NAD(+) SYNTHETASE"/>
    <property type="match status" value="1"/>
</dbReference>
<dbReference type="EMBL" id="QGDO01000001">
    <property type="protein sequence ID" value="PWJ44260.1"/>
    <property type="molecule type" value="Genomic_DNA"/>
</dbReference>
<dbReference type="GO" id="GO:0009435">
    <property type="term" value="P:NAD+ biosynthetic process"/>
    <property type="evidence" value="ECO:0007669"/>
    <property type="project" value="UniProtKB-UniRule"/>
</dbReference>
<evidence type="ECO:0000256" key="8">
    <source>
        <dbReference type="PIRNR" id="PIRNR006630"/>
    </source>
</evidence>
<dbReference type="CDD" id="cd00553">
    <property type="entry name" value="NAD_synthase"/>
    <property type="match status" value="1"/>
</dbReference>
<evidence type="ECO:0000256" key="4">
    <source>
        <dbReference type="ARBA" id="ARBA00022741"/>
    </source>
</evidence>
<dbReference type="InterPro" id="IPR022310">
    <property type="entry name" value="NAD/GMP_synthase"/>
</dbReference>
<protein>
    <recommendedName>
        <fullName evidence="7 8">Glutamine-dependent NAD(+) synthetase</fullName>
        <ecNumber evidence="7 8">6.3.5.1</ecNumber>
    </recommendedName>
    <alternativeName>
        <fullName evidence="7 8">NAD(+) synthase [glutamine-hydrolyzing]</fullName>
    </alternativeName>
</protein>
<dbReference type="GO" id="GO:0008795">
    <property type="term" value="F:NAD+ synthase activity"/>
    <property type="evidence" value="ECO:0007669"/>
    <property type="project" value="UniProtKB-UniRule"/>
</dbReference>
<evidence type="ECO:0000313" key="11">
    <source>
        <dbReference type="EMBL" id="PWJ44260.1"/>
    </source>
</evidence>
<feature type="binding site" evidence="7">
    <location>
        <position position="199"/>
    </location>
    <ligand>
        <name>L-glutamine</name>
        <dbReference type="ChEBI" id="CHEBI:58359"/>
    </ligand>
</feature>
<dbReference type="InterPro" id="IPR014445">
    <property type="entry name" value="Gln-dep_NAD_synthase"/>
</dbReference>
<keyword evidence="5 7" id="KW-0067">ATP-binding</keyword>
<dbReference type="PIRSF" id="PIRSF006630">
    <property type="entry name" value="NADS_GAT"/>
    <property type="match status" value="1"/>
</dbReference>
<comment type="caution">
    <text evidence="11">The sequence shown here is derived from an EMBL/GenBank/DDBJ whole genome shotgun (WGS) entry which is preliminary data.</text>
</comment>
<evidence type="ECO:0000256" key="7">
    <source>
        <dbReference type="HAMAP-Rule" id="MF_02090"/>
    </source>
</evidence>
<dbReference type="AlphaFoldDB" id="A0A315ZGK6"/>
<feature type="binding site" evidence="7">
    <location>
        <position position="498"/>
    </location>
    <ligand>
        <name>deamido-NAD(+)</name>
        <dbReference type="ChEBI" id="CHEBI:58437"/>
        <note>ligand shared between two neighboring subunits</note>
    </ligand>
</feature>
<dbReference type="Gene3D" id="3.60.110.10">
    <property type="entry name" value="Carbon-nitrogen hydrolase"/>
    <property type="match status" value="1"/>
</dbReference>
<dbReference type="UniPathway" id="UPA00253">
    <property type="reaction ID" value="UER00334"/>
</dbReference>
<comment type="similarity">
    <text evidence="9">Belongs to the NAD synthetase family.</text>
</comment>
<keyword evidence="4 7" id="KW-0547">Nucleotide-binding</keyword>
<dbReference type="InterPro" id="IPR014729">
    <property type="entry name" value="Rossmann-like_a/b/a_fold"/>
</dbReference>
<feature type="domain" description="CN hydrolase" evidence="10">
    <location>
        <begin position="4"/>
        <end position="272"/>
    </location>
</feature>
<evidence type="ECO:0000256" key="1">
    <source>
        <dbReference type="ARBA" id="ARBA00005188"/>
    </source>
</evidence>
<evidence type="ECO:0000256" key="6">
    <source>
        <dbReference type="ARBA" id="ARBA00023027"/>
    </source>
</evidence>
<dbReference type="GO" id="GO:0003952">
    <property type="term" value="F:NAD+ synthase (glutamine-hydrolyzing) activity"/>
    <property type="evidence" value="ECO:0007669"/>
    <property type="project" value="UniProtKB-UniRule"/>
</dbReference>
<comment type="caution">
    <text evidence="7">Lacks conserved residue(s) required for the propagation of feature annotation.</text>
</comment>
<comment type="similarity">
    <text evidence="2 7 8">In the C-terminal section; belongs to the NAD synthetase family.</text>
</comment>
<dbReference type="Proteomes" id="UP000245535">
    <property type="component" value="Unassembled WGS sequence"/>
</dbReference>
<feature type="binding site" evidence="7">
    <location>
        <position position="469"/>
    </location>
    <ligand>
        <name>deamido-NAD(+)</name>
        <dbReference type="ChEBI" id="CHEBI:58437"/>
        <note>ligand shared between two neighboring subunits</note>
    </ligand>
</feature>
<keyword evidence="12" id="KW-1185">Reference proteome</keyword>
<comment type="pathway">
    <text evidence="1 7 8">Cofactor biosynthesis; NAD(+) biosynthesis; NAD(+) from deamido-NAD(+) (L-Gln route): step 1/1.</text>
</comment>
<sequence>MNWIKIAGAELNQIPLDWDNNKKNIIKAIEDAKDDNVAVLCLPELTITGYGCEDTFFSEALHETTMEVLFEIVPHTKDIVVAIGLPVSYQNRVFNAAALLVDGELIGFTAKQFLPKEGIHYEARWFSPWPQGVVEEVQFRYPSLPKHAKKKAFPIGDIHFDLNGIKIGFEICEDAWVADRPGRSLSRMGVDIILNPSASHFAFQKFASRKRFVVDGSRAFGCAYVYSNLLGNESGRSIFDGGTLIASSGRLLAMSERLGFHDVKVTSTVVDLNRAHLAQMQMSSDYSGPEKAAGRIEVDYQIPSAGPTTDQPLEANWESSKYLKEEEFARAEALALFDYMRKSYSKGFVVSLSGGADSSAIVSCIYLMVKLGIEKLGLKGFKKKLAYFKSIQNLSSVEEMMPEFLTTAYQPTENSGEVTLNAAKGLAEGIGAEFFILNVNDIFKNYVGMIEESIDRQLTWEQDDLALQNIQARVRAPSVWMLANIKGGLLLSTSNRSEAAVGYATMDGDTSGGLSPLAGIDKTFLRSWLKWLEKVGIRGEIKIPSLGAVNDQQPTAELRPKGSKQTDEADLMPYEVLNEIEGLAIRDKKSPVKCFYQLNVIYPEVEKEQLVAWIEKFFTMWCRNQWKRERYAASFHLDDRNLDPKTWCRFPILSGGYKRELEELRRLIK</sequence>
<feature type="active site" description="Proton acceptor; for glutaminase activity" evidence="7">
    <location>
        <position position="44"/>
    </location>
</feature>
<dbReference type="HAMAP" id="MF_02090">
    <property type="entry name" value="NadE_glutamine_dep"/>
    <property type="match status" value="1"/>
</dbReference>
<gene>
    <name evidence="7" type="primary">nadE</name>
    <name evidence="11" type="ORF">BC781_101610</name>
</gene>
<comment type="catalytic activity">
    <reaction evidence="7 8">
        <text>deamido-NAD(+) + L-glutamine + ATP + H2O = L-glutamate + AMP + diphosphate + NAD(+) + H(+)</text>
        <dbReference type="Rhea" id="RHEA:24384"/>
        <dbReference type="ChEBI" id="CHEBI:15377"/>
        <dbReference type="ChEBI" id="CHEBI:15378"/>
        <dbReference type="ChEBI" id="CHEBI:29985"/>
        <dbReference type="ChEBI" id="CHEBI:30616"/>
        <dbReference type="ChEBI" id="CHEBI:33019"/>
        <dbReference type="ChEBI" id="CHEBI:57540"/>
        <dbReference type="ChEBI" id="CHEBI:58359"/>
        <dbReference type="ChEBI" id="CHEBI:58437"/>
        <dbReference type="ChEBI" id="CHEBI:456215"/>
        <dbReference type="EC" id="6.3.5.1"/>
    </reaction>
</comment>
<dbReference type="GO" id="GO:0005524">
    <property type="term" value="F:ATP binding"/>
    <property type="evidence" value="ECO:0007669"/>
    <property type="project" value="UniProtKB-UniRule"/>
</dbReference>
<evidence type="ECO:0000256" key="2">
    <source>
        <dbReference type="ARBA" id="ARBA00007145"/>
    </source>
</evidence>
<proteinExistence type="inferred from homology"/>
<dbReference type="InterPro" id="IPR003010">
    <property type="entry name" value="C-N_Hydrolase"/>
</dbReference>